<gene>
    <name evidence="1" type="ORF">BWD14_06960</name>
</gene>
<accession>A0AB73LYG3</accession>
<protein>
    <submittedName>
        <fullName evidence="1">Uncharacterized protein</fullName>
    </submittedName>
</protein>
<evidence type="ECO:0000313" key="2">
    <source>
        <dbReference type="Proteomes" id="UP000189337"/>
    </source>
</evidence>
<dbReference type="EMBL" id="MTSU01000004">
    <property type="protein sequence ID" value="ONF93781.1"/>
    <property type="molecule type" value="Genomic_DNA"/>
</dbReference>
<proteinExistence type="predicted"/>
<dbReference type="Proteomes" id="UP000189337">
    <property type="component" value="Unassembled WGS sequence"/>
</dbReference>
<evidence type="ECO:0000313" key="1">
    <source>
        <dbReference type="EMBL" id="ONF93781.1"/>
    </source>
</evidence>
<name>A0AB73LYG3_9LEPT</name>
<dbReference type="AlphaFoldDB" id="A0AB73LYG3"/>
<comment type="caution">
    <text evidence="1">The sequence shown here is derived from an EMBL/GenBank/DDBJ whole genome shotgun (WGS) entry which is preliminary data.</text>
</comment>
<organism evidence="1 2">
    <name type="scientific">Leptospira santarosai</name>
    <dbReference type="NCBI Taxonomy" id="28183"/>
    <lineage>
        <taxon>Bacteria</taxon>
        <taxon>Pseudomonadati</taxon>
        <taxon>Spirochaetota</taxon>
        <taxon>Spirochaetia</taxon>
        <taxon>Leptospirales</taxon>
        <taxon>Leptospiraceae</taxon>
        <taxon>Leptospira</taxon>
    </lineage>
</organism>
<sequence>MRQIVGKTHCIKACLVSFYLKRIGFSRILTVLPCKSFGKRYDNVLEPISKILYLCLKCRF</sequence>
<reference evidence="1 2" key="1">
    <citation type="submission" date="2017-01" db="EMBL/GenBank/DDBJ databases">
        <title>Comparative genomic analysis of Brazilian Leptospira santarosai.</title>
        <authorList>
            <person name="Moreno L.Z."/>
            <person name="Miraglia F."/>
            <person name="Kremer F.S."/>
            <person name="Eslabao M.R."/>
            <person name="Lilenbaum W."/>
            <person name="Dellagostin O.A."/>
            <person name="Moreno A.M."/>
        </authorList>
    </citation>
    <scope>NUCLEOTIDE SEQUENCE [LARGE SCALE GENOMIC DNA]</scope>
    <source>
        <strain evidence="1 2">M52/8-19</strain>
    </source>
</reference>